<protein>
    <submittedName>
        <fullName evidence="11">Carbohydrate porin</fullName>
    </submittedName>
</protein>
<evidence type="ECO:0000256" key="5">
    <source>
        <dbReference type="ARBA" id="ARBA00022692"/>
    </source>
</evidence>
<evidence type="ECO:0000256" key="9">
    <source>
        <dbReference type="ARBA" id="ARBA00023237"/>
    </source>
</evidence>
<reference evidence="11 12" key="2">
    <citation type="journal article" date="2023" name="Plant Pathol.">
        <title>Dismantling and reorganizing Pseudomonas marginalis sensu#lato.</title>
        <authorList>
            <person name="Sawada H."/>
            <person name="Fujikawa T."/>
            <person name="Satou M."/>
        </authorList>
    </citation>
    <scope>NUCLEOTIDE SEQUENCE [LARGE SCALE GENOMIC DNA]</scope>
    <source>
        <strain evidence="11 12">MAFF 302030</strain>
    </source>
</reference>
<proteinExistence type="inferred from homology"/>
<feature type="compositionally biased region" description="Low complexity" evidence="10">
    <location>
        <begin position="7"/>
        <end position="23"/>
    </location>
</feature>
<keyword evidence="4" id="KW-1134">Transmembrane beta strand</keyword>
<dbReference type="EMBL" id="JALQCW010000111">
    <property type="protein sequence ID" value="MCK9802174.1"/>
    <property type="molecule type" value="Genomic_DNA"/>
</dbReference>
<dbReference type="InterPro" id="IPR003192">
    <property type="entry name" value="Porin_LamB"/>
</dbReference>
<dbReference type="GO" id="GO:0015774">
    <property type="term" value="P:polysaccharide transport"/>
    <property type="evidence" value="ECO:0007669"/>
    <property type="project" value="TreeGrafter"/>
</dbReference>
<dbReference type="GO" id="GO:0006811">
    <property type="term" value="P:monoatomic ion transport"/>
    <property type="evidence" value="ECO:0007669"/>
    <property type="project" value="UniProtKB-KW"/>
</dbReference>
<sequence>MARLESRTTQAEARASQAQAEAAGLRQEVARLNQQIAQARPGTAPTSLEQRVASVEAQQHALAQHAANPPSPAVAKPDPGLTFSAYARSGIMTDGKGAGRGGPYLTPAGSVGGAIGRLGNEVDTYMEAKVSKEDRASNGTGSRYALMLADGLETPNDWTAAESALNVRQAYAELDHLASFRDSPLLRDATLWAGKRFDRDNYDIHWLDRGIVFLAGTGGGIYDLHLSDDWRLNASLMSRSYGDFGTEDKQDIRSYVATVNQFFDQGRWQLMLNGITAQNNDADLDPDNPLAQGHGSRLNKAGFSPAEGGSHGMLAYHRPDFFGREGYFKTALLYGRGLGAEVNSIGADGDLLSEARTLRLAFYGHTRLNQDWRLAPALIAEHSQDRYVPGDDYRYLTLNLRLANELSRNVEMLYELSWQTMDLQALGYDGRQAAQGDFWKLTFAPTFKAQTGDFFVRPELRLFATYMNWSRDLDHFSASDDLGQKGFKSGGDWQFGVQMETWF</sequence>
<dbReference type="PANTHER" id="PTHR38762:SF1">
    <property type="entry name" value="CRYPTIC OUTER MEMBRANE PORIN BGLH-RELATED"/>
    <property type="match status" value="1"/>
</dbReference>
<evidence type="ECO:0000313" key="11">
    <source>
        <dbReference type="EMBL" id="MCK9802174.1"/>
    </source>
</evidence>
<dbReference type="Pfam" id="PF02264">
    <property type="entry name" value="LamB"/>
    <property type="match status" value="1"/>
</dbReference>
<keyword evidence="3" id="KW-0813">Transport</keyword>
<comment type="caution">
    <text evidence="11">The sequence shown here is derived from an EMBL/GenBank/DDBJ whole genome shotgun (WGS) entry which is preliminary data.</text>
</comment>
<dbReference type="GO" id="GO:0046930">
    <property type="term" value="C:pore complex"/>
    <property type="evidence" value="ECO:0007669"/>
    <property type="project" value="UniProtKB-KW"/>
</dbReference>
<keyword evidence="8" id="KW-0472">Membrane</keyword>
<comment type="subcellular location">
    <subcellularLocation>
        <location evidence="1">Cell outer membrane</location>
        <topology evidence="1">Multi-pass membrane protein</topology>
    </subcellularLocation>
</comment>
<dbReference type="CDD" id="cd01346">
    <property type="entry name" value="Maltoporin-like"/>
    <property type="match status" value="1"/>
</dbReference>
<feature type="region of interest" description="Disordered" evidence="10">
    <location>
        <begin position="1"/>
        <end position="23"/>
    </location>
</feature>
<dbReference type="InterPro" id="IPR050286">
    <property type="entry name" value="G_neg_Bact_CarbUptk_Porin"/>
</dbReference>
<reference evidence="11 12" key="1">
    <citation type="journal article" date="2022" name="Int. J. Syst. Evol. Microbiol.">
        <title>Pseudomonas aegrilactucae sp. nov. and Pseudomonas morbosilactucae sp. nov., pathogens causing bacterial rot of lettuce in Japan.</title>
        <authorList>
            <person name="Sawada H."/>
            <person name="Fujikawa T."/>
            <person name="Satou M."/>
        </authorList>
    </citation>
    <scope>NUCLEOTIDE SEQUENCE [LARGE SCALE GENOMIC DNA]</scope>
    <source>
        <strain evidence="11 12">MAFF 302030</strain>
    </source>
</reference>
<feature type="region of interest" description="Disordered" evidence="10">
    <location>
        <begin position="59"/>
        <end position="80"/>
    </location>
</feature>
<evidence type="ECO:0000256" key="10">
    <source>
        <dbReference type="SAM" id="MobiDB-lite"/>
    </source>
</evidence>
<comment type="similarity">
    <text evidence="2">Belongs to the porin LamB (TC 1.B.3) family.</text>
</comment>
<dbReference type="SUPFAM" id="SSF56935">
    <property type="entry name" value="Porins"/>
    <property type="match status" value="1"/>
</dbReference>
<evidence type="ECO:0000313" key="12">
    <source>
        <dbReference type="Proteomes" id="UP001155059"/>
    </source>
</evidence>
<dbReference type="GO" id="GO:0015144">
    <property type="term" value="F:carbohydrate transmembrane transporter activity"/>
    <property type="evidence" value="ECO:0007669"/>
    <property type="project" value="TreeGrafter"/>
</dbReference>
<dbReference type="RefSeq" id="WP_268267280.1">
    <property type="nucleotide sequence ID" value="NZ_JALQCW010000111.1"/>
</dbReference>
<accession>A0A9X1Z235</accession>
<evidence type="ECO:0000256" key="2">
    <source>
        <dbReference type="ARBA" id="ARBA00007055"/>
    </source>
</evidence>
<keyword evidence="5" id="KW-0812">Transmembrane</keyword>
<evidence type="ECO:0000256" key="1">
    <source>
        <dbReference type="ARBA" id="ARBA00004571"/>
    </source>
</evidence>
<dbReference type="GO" id="GO:0009279">
    <property type="term" value="C:cell outer membrane"/>
    <property type="evidence" value="ECO:0007669"/>
    <property type="project" value="UniProtKB-SubCell"/>
</dbReference>
<keyword evidence="9" id="KW-0998">Cell outer membrane</keyword>
<evidence type="ECO:0000256" key="7">
    <source>
        <dbReference type="ARBA" id="ARBA00023114"/>
    </source>
</evidence>
<dbReference type="PANTHER" id="PTHR38762">
    <property type="entry name" value="CRYPTIC OUTER MEMBRANE PORIN BGLH-RELATED"/>
    <property type="match status" value="1"/>
</dbReference>
<evidence type="ECO:0000256" key="4">
    <source>
        <dbReference type="ARBA" id="ARBA00022452"/>
    </source>
</evidence>
<evidence type="ECO:0000256" key="8">
    <source>
        <dbReference type="ARBA" id="ARBA00023136"/>
    </source>
</evidence>
<name>A0A9X1Z235_9PSED</name>
<evidence type="ECO:0000256" key="3">
    <source>
        <dbReference type="ARBA" id="ARBA00022448"/>
    </source>
</evidence>
<dbReference type="GO" id="GO:0015288">
    <property type="term" value="F:porin activity"/>
    <property type="evidence" value="ECO:0007669"/>
    <property type="project" value="UniProtKB-KW"/>
</dbReference>
<dbReference type="InterPro" id="IPR036998">
    <property type="entry name" value="Porin_LamB_sf"/>
</dbReference>
<evidence type="ECO:0000256" key="6">
    <source>
        <dbReference type="ARBA" id="ARBA00023065"/>
    </source>
</evidence>
<dbReference type="Proteomes" id="UP001155059">
    <property type="component" value="Unassembled WGS sequence"/>
</dbReference>
<keyword evidence="7" id="KW-0626">Porin</keyword>
<dbReference type="Gene3D" id="2.40.170.10">
    <property type="entry name" value="Porin, LamB type"/>
    <property type="match status" value="1"/>
</dbReference>
<gene>
    <name evidence="11" type="ORF">M1B34_32090</name>
</gene>
<organism evidence="11 12">
    <name type="scientific">Pseudomonas morbosilactucae</name>
    <dbReference type="NCBI Taxonomy" id="2938197"/>
    <lineage>
        <taxon>Bacteria</taxon>
        <taxon>Pseudomonadati</taxon>
        <taxon>Pseudomonadota</taxon>
        <taxon>Gammaproteobacteria</taxon>
        <taxon>Pseudomonadales</taxon>
        <taxon>Pseudomonadaceae</taxon>
        <taxon>Pseudomonas</taxon>
    </lineage>
</organism>
<dbReference type="AlphaFoldDB" id="A0A9X1Z235"/>
<keyword evidence="6" id="KW-0406">Ion transport</keyword>